<organism evidence="1 2">
    <name type="scientific">Methylomagnum ishizawai</name>
    <dbReference type="NCBI Taxonomy" id="1760988"/>
    <lineage>
        <taxon>Bacteria</taxon>
        <taxon>Pseudomonadati</taxon>
        <taxon>Pseudomonadota</taxon>
        <taxon>Gammaproteobacteria</taxon>
        <taxon>Methylococcales</taxon>
        <taxon>Methylococcaceae</taxon>
        <taxon>Methylomagnum</taxon>
    </lineage>
</organism>
<protein>
    <submittedName>
        <fullName evidence="1">Uncharacterized protein</fullName>
    </submittedName>
</protein>
<evidence type="ECO:0000313" key="1">
    <source>
        <dbReference type="EMBL" id="SMF96165.1"/>
    </source>
</evidence>
<proteinExistence type="predicted"/>
<dbReference type="AlphaFoldDB" id="A0A1Y6D8R7"/>
<accession>A0A1Y6D8R7</accession>
<evidence type="ECO:0000313" key="2">
    <source>
        <dbReference type="Proteomes" id="UP000192923"/>
    </source>
</evidence>
<dbReference type="Proteomes" id="UP000192923">
    <property type="component" value="Unassembled WGS sequence"/>
</dbReference>
<keyword evidence="2" id="KW-1185">Reference proteome</keyword>
<dbReference type="EMBL" id="FXAM01000001">
    <property type="protein sequence ID" value="SMF96165.1"/>
    <property type="molecule type" value="Genomic_DNA"/>
</dbReference>
<name>A0A1Y6D8R7_9GAMM</name>
<reference evidence="1 2" key="1">
    <citation type="submission" date="2016-12" db="EMBL/GenBank/DDBJ databases">
        <authorList>
            <person name="Song W.-J."/>
            <person name="Kurnit D.M."/>
        </authorList>
    </citation>
    <scope>NUCLEOTIDE SEQUENCE [LARGE SCALE GENOMIC DNA]</scope>
    <source>
        <strain evidence="1 2">175</strain>
    </source>
</reference>
<dbReference type="STRING" id="1760988.SAMN02949497_3550"/>
<sequence>MGSPIDQLFPQETLAALRNAPMPPYKGREPSEIELKRIEQATGLTLPSIRAYAFRAVTLLAVGCGNPDLLGAQPPIQRLGLFLCPSCVLRVLTGGAWARFGVAGFQVAGFPPHAPSVAHSPWKENATVQTFLLGVRHG</sequence>
<dbReference type="RefSeq" id="WP_085214995.1">
    <property type="nucleotide sequence ID" value="NZ_FXAM01000001.1"/>
</dbReference>
<gene>
    <name evidence="1" type="ORF">SAMN02949497_3550</name>
</gene>